<organism evidence="1">
    <name type="scientific">Arabidopsis thaliana</name>
    <name type="common">Mouse-ear cress</name>
    <dbReference type="NCBI Taxonomy" id="3702"/>
    <lineage>
        <taxon>Eukaryota</taxon>
        <taxon>Viridiplantae</taxon>
        <taxon>Streptophyta</taxon>
        <taxon>Embryophyta</taxon>
        <taxon>Tracheophyta</taxon>
        <taxon>Spermatophyta</taxon>
        <taxon>Magnoliopsida</taxon>
        <taxon>eudicotyledons</taxon>
        <taxon>Gunneridae</taxon>
        <taxon>Pentapetalae</taxon>
        <taxon>rosids</taxon>
        <taxon>malvids</taxon>
        <taxon>Brassicales</taxon>
        <taxon>Brassicaceae</taxon>
        <taxon>Camelineae</taxon>
        <taxon>Arabidopsis</taxon>
    </lineage>
</organism>
<protein>
    <submittedName>
        <fullName evidence="1">Uncharacterized protein</fullName>
    </submittedName>
</protein>
<sequence>MITYPKQMRDSGFKFEFFCDQGGYYQHVMDHLISCTQRQETPVNISNIPKCKAVLVTSLTGEIIKAQGRHLDMLLIVFEDG</sequence>
<accession>A0MEL5</accession>
<name>A0MEL5_ARATH</name>
<dbReference type="AlphaFoldDB" id="A0MEL5"/>
<dbReference type="ExpressionAtlas" id="A0MEL5">
    <property type="expression patterns" value="differential"/>
</dbReference>
<evidence type="ECO:0000313" key="1">
    <source>
        <dbReference type="EMBL" id="ABK28183.1"/>
    </source>
</evidence>
<feature type="non-terminal residue" evidence="1">
    <location>
        <position position="81"/>
    </location>
</feature>
<reference evidence="1" key="1">
    <citation type="submission" date="2006-05" db="EMBL/GenBank/DDBJ databases">
        <title>Simultaneous high-throughput recombinational cloning of open reading frames in closed and open configurations.</title>
        <authorList>
            <person name="Underwood B.A."/>
            <person name="Vanderhaeghen R."/>
            <person name="Whitford R."/>
            <person name="Town C.D."/>
            <person name="Hilson P."/>
        </authorList>
    </citation>
    <scope>NUCLEOTIDE SEQUENCE</scope>
</reference>
<dbReference type="EMBL" id="DQ652987">
    <property type="protein sequence ID" value="ABK28183.1"/>
    <property type="molecule type" value="Genomic_DNA"/>
</dbReference>
<proteinExistence type="predicted"/>